<dbReference type="InterPro" id="IPR006076">
    <property type="entry name" value="FAD-dep_OxRdtase"/>
</dbReference>
<evidence type="ECO:0000313" key="4">
    <source>
        <dbReference type="EMBL" id="MBU3066077.1"/>
    </source>
</evidence>
<evidence type="ECO:0000313" key="5">
    <source>
        <dbReference type="Proteomes" id="UP000733379"/>
    </source>
</evidence>
<dbReference type="InterPro" id="IPR036188">
    <property type="entry name" value="FAD/NAD-bd_sf"/>
</dbReference>
<dbReference type="PANTHER" id="PTHR13847:SF289">
    <property type="entry name" value="GLYCINE OXIDASE"/>
    <property type="match status" value="1"/>
</dbReference>
<organism evidence="4 5">
    <name type="scientific">Nocardia albiluteola</name>
    <dbReference type="NCBI Taxonomy" id="2842303"/>
    <lineage>
        <taxon>Bacteria</taxon>
        <taxon>Bacillati</taxon>
        <taxon>Actinomycetota</taxon>
        <taxon>Actinomycetes</taxon>
        <taxon>Mycobacteriales</taxon>
        <taxon>Nocardiaceae</taxon>
        <taxon>Nocardia</taxon>
    </lineage>
</organism>
<accession>A0ABS6B704</accession>
<dbReference type="Pfam" id="PF01266">
    <property type="entry name" value="DAO"/>
    <property type="match status" value="1"/>
</dbReference>
<evidence type="ECO:0000256" key="2">
    <source>
        <dbReference type="SAM" id="MobiDB-lite"/>
    </source>
</evidence>
<sequence length="408" mass="41363">MRTLAVVGGGVIGSSVAWRAAESGWAVTIFDPAPGSGASWVAGGMLAPLSEAWPGEGEALEFGAASLDRWPGFGARIQAVTGTSVFVAEETLTVALDAADAADLRTIAGFVGEHRVAAVEGGASGGQAGAGGDPGSSQAPHAAAPGSPEGLGPRTHALRLLDRAQVRAAEPGLARTVRAGLLAPTEPAVDNRLLVGALRQCCEQVGVHNRAEAVTDLSDLNYDRVVLAAGASAARLWPGLAVRPVKGEILRLRHRPGAPPPPRRVIRARVHGRPMYLVPRADGIVVGATQYEAGFDTAVTVAGVRDLIADAEAVLPALGEYELAEAAAGSRPATPDNLPLIGRLSERVVVAAGHGRNGILGVPLTVDAVLALLGDGDVPAAARFADPARFPQNLGATAVAASSTGGIR</sequence>
<feature type="region of interest" description="Disordered" evidence="2">
    <location>
        <begin position="122"/>
        <end position="154"/>
    </location>
</feature>
<name>A0ABS6B704_9NOCA</name>
<evidence type="ECO:0000259" key="3">
    <source>
        <dbReference type="Pfam" id="PF01266"/>
    </source>
</evidence>
<gene>
    <name evidence="4" type="ORF">KO481_31750</name>
</gene>
<feature type="domain" description="FAD dependent oxidoreductase" evidence="3">
    <location>
        <begin position="4"/>
        <end position="365"/>
    </location>
</feature>
<keyword evidence="5" id="KW-1185">Reference proteome</keyword>
<dbReference type="EMBL" id="JAHKNI010000013">
    <property type="protein sequence ID" value="MBU3066077.1"/>
    <property type="molecule type" value="Genomic_DNA"/>
</dbReference>
<dbReference type="SUPFAM" id="SSF51905">
    <property type="entry name" value="FAD/NAD(P)-binding domain"/>
    <property type="match status" value="1"/>
</dbReference>
<dbReference type="RefSeq" id="WP_215922161.1">
    <property type="nucleotide sequence ID" value="NZ_JAHKNI010000013.1"/>
</dbReference>
<dbReference type="Gene3D" id="3.30.9.10">
    <property type="entry name" value="D-Amino Acid Oxidase, subunit A, domain 2"/>
    <property type="match status" value="1"/>
</dbReference>
<dbReference type="PANTHER" id="PTHR13847">
    <property type="entry name" value="SARCOSINE DEHYDROGENASE-RELATED"/>
    <property type="match status" value="1"/>
</dbReference>
<dbReference type="Proteomes" id="UP000733379">
    <property type="component" value="Unassembled WGS sequence"/>
</dbReference>
<comment type="caution">
    <text evidence="4">The sequence shown here is derived from an EMBL/GenBank/DDBJ whole genome shotgun (WGS) entry which is preliminary data.</text>
</comment>
<feature type="compositionally biased region" description="Gly residues" evidence="2">
    <location>
        <begin position="122"/>
        <end position="134"/>
    </location>
</feature>
<evidence type="ECO:0000256" key="1">
    <source>
        <dbReference type="ARBA" id="ARBA00023002"/>
    </source>
</evidence>
<reference evidence="4 5" key="1">
    <citation type="submission" date="2021-06" db="EMBL/GenBank/DDBJ databases">
        <title>Actinomycetes sequencing.</title>
        <authorList>
            <person name="Shan Q."/>
        </authorList>
    </citation>
    <scope>NUCLEOTIDE SEQUENCE [LARGE SCALE GENOMIC DNA]</scope>
    <source>
        <strain evidence="4 5">NEAU-G5</strain>
    </source>
</reference>
<keyword evidence="1" id="KW-0560">Oxidoreductase</keyword>
<dbReference type="Gene3D" id="3.50.50.60">
    <property type="entry name" value="FAD/NAD(P)-binding domain"/>
    <property type="match status" value="2"/>
</dbReference>
<proteinExistence type="predicted"/>
<protein>
    <submittedName>
        <fullName evidence="4">FAD-dependent oxidoreductase</fullName>
    </submittedName>
</protein>